<protein>
    <submittedName>
        <fullName evidence="6">TetR family transcriptional regulator</fullName>
    </submittedName>
</protein>
<proteinExistence type="predicted"/>
<evidence type="ECO:0000256" key="3">
    <source>
        <dbReference type="ARBA" id="ARBA00023163"/>
    </source>
</evidence>
<keyword evidence="2 4" id="KW-0238">DNA-binding</keyword>
<evidence type="ECO:0000313" key="6">
    <source>
        <dbReference type="EMBL" id="PKF68161.1"/>
    </source>
</evidence>
<dbReference type="PROSITE" id="PS50977">
    <property type="entry name" value="HTH_TETR_2"/>
    <property type="match status" value="1"/>
</dbReference>
<dbReference type="GO" id="GO:0000976">
    <property type="term" value="F:transcription cis-regulatory region binding"/>
    <property type="evidence" value="ECO:0007669"/>
    <property type="project" value="TreeGrafter"/>
</dbReference>
<accession>A0A2N0X644</accession>
<evidence type="ECO:0000259" key="5">
    <source>
        <dbReference type="PROSITE" id="PS50977"/>
    </source>
</evidence>
<dbReference type="Gene3D" id="1.10.10.60">
    <property type="entry name" value="Homeodomain-like"/>
    <property type="match status" value="1"/>
</dbReference>
<evidence type="ECO:0000313" key="7">
    <source>
        <dbReference type="Proteomes" id="UP000233249"/>
    </source>
</evidence>
<dbReference type="PANTHER" id="PTHR30055:SF148">
    <property type="entry name" value="TETR-FAMILY TRANSCRIPTIONAL REGULATOR"/>
    <property type="match status" value="1"/>
</dbReference>
<reference evidence="6 7" key="1">
    <citation type="submission" date="2017-12" db="EMBL/GenBank/DDBJ databases">
        <title>Corynebacterium mastitidis 16-1433 Genome.</title>
        <authorList>
            <person name="Gulvik C.A."/>
        </authorList>
    </citation>
    <scope>NUCLEOTIDE SEQUENCE [LARGE SCALE GENOMIC DNA]</scope>
    <source>
        <strain evidence="6 7">16-1433</strain>
    </source>
</reference>
<evidence type="ECO:0000256" key="4">
    <source>
        <dbReference type="PROSITE-ProRule" id="PRU00335"/>
    </source>
</evidence>
<dbReference type="EMBL" id="PJAF01000025">
    <property type="protein sequence ID" value="PKF68161.1"/>
    <property type="molecule type" value="Genomic_DNA"/>
</dbReference>
<dbReference type="SUPFAM" id="SSF48498">
    <property type="entry name" value="Tetracyclin repressor-like, C-terminal domain"/>
    <property type="match status" value="1"/>
</dbReference>
<gene>
    <name evidence="6" type="ORF">CXB45_08425</name>
</gene>
<dbReference type="OrthoDB" id="9796019at2"/>
<keyword evidence="3" id="KW-0804">Transcription</keyword>
<feature type="DNA-binding region" description="H-T-H motif" evidence="4">
    <location>
        <begin position="35"/>
        <end position="54"/>
    </location>
</feature>
<dbReference type="InterPro" id="IPR009057">
    <property type="entry name" value="Homeodomain-like_sf"/>
</dbReference>
<dbReference type="Proteomes" id="UP000233249">
    <property type="component" value="Unassembled WGS sequence"/>
</dbReference>
<dbReference type="AlphaFoldDB" id="A0A2N0X644"/>
<dbReference type="Pfam" id="PF16859">
    <property type="entry name" value="TetR_C_11"/>
    <property type="match status" value="1"/>
</dbReference>
<dbReference type="Gene3D" id="1.10.357.10">
    <property type="entry name" value="Tetracycline Repressor, domain 2"/>
    <property type="match status" value="1"/>
</dbReference>
<dbReference type="InterPro" id="IPR036271">
    <property type="entry name" value="Tet_transcr_reg_TetR-rel_C_sf"/>
</dbReference>
<dbReference type="Pfam" id="PF00440">
    <property type="entry name" value="TetR_N"/>
    <property type="match status" value="1"/>
</dbReference>
<sequence>MFNSMAVRRYGKTLQTALLNAAWEELEASGYTGMTMDAVATRAQTSRAVLYRRWADKTELTRDAVRHYFDTNRLHLPDTGSLRNDLIALLSEANNTYPNMITLVRLHLSGFRAEDANGANPLMSMLPEDRFAVIDEIYRRAARRGEIDFAATTRLTRTAALSVLRELLITRVNSVPLQTVEELVDTIALPLAHAATPDAPGTSADSAA</sequence>
<organism evidence="6 7">
    <name type="scientific">Corynebacterium mastitidis</name>
    <dbReference type="NCBI Taxonomy" id="161890"/>
    <lineage>
        <taxon>Bacteria</taxon>
        <taxon>Bacillati</taxon>
        <taxon>Actinomycetota</taxon>
        <taxon>Actinomycetes</taxon>
        <taxon>Mycobacteriales</taxon>
        <taxon>Corynebacteriaceae</taxon>
        <taxon>Corynebacterium</taxon>
    </lineage>
</organism>
<dbReference type="STRING" id="1121365.GCA_000375365_00472"/>
<feature type="domain" description="HTH tetR-type" evidence="5">
    <location>
        <begin position="12"/>
        <end position="72"/>
    </location>
</feature>
<evidence type="ECO:0000256" key="2">
    <source>
        <dbReference type="ARBA" id="ARBA00023125"/>
    </source>
</evidence>
<keyword evidence="1" id="KW-0805">Transcription regulation</keyword>
<dbReference type="PANTHER" id="PTHR30055">
    <property type="entry name" value="HTH-TYPE TRANSCRIPTIONAL REGULATOR RUTR"/>
    <property type="match status" value="1"/>
</dbReference>
<dbReference type="InterPro" id="IPR001647">
    <property type="entry name" value="HTH_TetR"/>
</dbReference>
<dbReference type="GO" id="GO:0003700">
    <property type="term" value="F:DNA-binding transcription factor activity"/>
    <property type="evidence" value="ECO:0007669"/>
    <property type="project" value="TreeGrafter"/>
</dbReference>
<name>A0A2N0X644_9CORY</name>
<comment type="caution">
    <text evidence="6">The sequence shown here is derived from an EMBL/GenBank/DDBJ whole genome shotgun (WGS) entry which is preliminary data.</text>
</comment>
<dbReference type="InterPro" id="IPR050109">
    <property type="entry name" value="HTH-type_TetR-like_transc_reg"/>
</dbReference>
<evidence type="ECO:0000256" key="1">
    <source>
        <dbReference type="ARBA" id="ARBA00023015"/>
    </source>
</evidence>
<dbReference type="SUPFAM" id="SSF46689">
    <property type="entry name" value="Homeodomain-like"/>
    <property type="match status" value="1"/>
</dbReference>
<dbReference type="InterPro" id="IPR011075">
    <property type="entry name" value="TetR_C"/>
</dbReference>